<keyword evidence="2" id="KW-1185">Reference proteome</keyword>
<evidence type="ECO:0000313" key="1">
    <source>
        <dbReference type="EMBL" id="TWF50197.1"/>
    </source>
</evidence>
<comment type="caution">
    <text evidence="1">The sequence shown here is derived from an EMBL/GenBank/DDBJ whole genome shotgun (WGS) entry which is preliminary data.</text>
</comment>
<organism evidence="1 2">
    <name type="scientific">Neorhizobium alkalisoli</name>
    <dbReference type="NCBI Taxonomy" id="528178"/>
    <lineage>
        <taxon>Bacteria</taxon>
        <taxon>Pseudomonadati</taxon>
        <taxon>Pseudomonadota</taxon>
        <taxon>Alphaproteobacteria</taxon>
        <taxon>Hyphomicrobiales</taxon>
        <taxon>Rhizobiaceae</taxon>
        <taxon>Rhizobium/Agrobacterium group</taxon>
        <taxon>Neorhizobium</taxon>
    </lineage>
</organism>
<evidence type="ECO:0000313" key="2">
    <source>
        <dbReference type="Proteomes" id="UP000320653"/>
    </source>
</evidence>
<proteinExistence type="predicted"/>
<dbReference type="InterPro" id="IPR011660">
    <property type="entry name" value="VapB-like"/>
</dbReference>
<reference evidence="1 2" key="1">
    <citation type="submission" date="2019-06" db="EMBL/GenBank/DDBJ databases">
        <title>Sorghum-associated microbial communities from plants grown in Nebraska, USA.</title>
        <authorList>
            <person name="Schachtman D."/>
        </authorList>
    </citation>
    <scope>NUCLEOTIDE SEQUENCE [LARGE SCALE GENOMIC DNA]</scope>
    <source>
        <strain evidence="1 2">1225</strain>
    </source>
</reference>
<sequence length="94" mass="11199">MNIYKLSNQMVARVSLYIRDPEVNDLADEVMRRFETKTKTEAVRMALQNQLKLAGEELSMEERIRRIQERVAARMGPLKVEFDQKAYMDEMWED</sequence>
<accession>A0A561QIM0</accession>
<dbReference type="AlphaFoldDB" id="A0A561QIM0"/>
<protein>
    <submittedName>
        <fullName evidence="1">Antitoxin VapB</fullName>
    </submittedName>
</protein>
<name>A0A561QIM0_9HYPH</name>
<dbReference type="Pfam" id="PF07704">
    <property type="entry name" value="PSK_trans_fac"/>
    <property type="match status" value="1"/>
</dbReference>
<dbReference type="EMBL" id="VIWP01000006">
    <property type="protein sequence ID" value="TWF50197.1"/>
    <property type="molecule type" value="Genomic_DNA"/>
</dbReference>
<gene>
    <name evidence="1" type="ORF">FHW37_106158</name>
</gene>
<dbReference type="Proteomes" id="UP000320653">
    <property type="component" value="Unassembled WGS sequence"/>
</dbReference>